<accession>A0ABY7KSS2</accession>
<dbReference type="RefSeq" id="WP_269663500.1">
    <property type="nucleotide sequence ID" value="NZ_CP114413.1"/>
</dbReference>
<keyword evidence="4" id="KW-1185">Reference proteome</keyword>
<dbReference type="SUPFAM" id="SSF56281">
    <property type="entry name" value="Metallo-hydrolase/oxidoreductase"/>
    <property type="match status" value="1"/>
</dbReference>
<protein>
    <submittedName>
        <fullName evidence="3">MBL fold metallo-hydrolase</fullName>
    </submittedName>
</protein>
<proteinExistence type="predicted"/>
<dbReference type="Pfam" id="PF12706">
    <property type="entry name" value="Lactamase_B_2"/>
    <property type="match status" value="1"/>
</dbReference>
<dbReference type="Proteomes" id="UP001164439">
    <property type="component" value="Chromosome"/>
</dbReference>
<keyword evidence="1" id="KW-0378">Hydrolase</keyword>
<evidence type="ECO:0000256" key="1">
    <source>
        <dbReference type="ARBA" id="ARBA00022801"/>
    </source>
</evidence>
<name>A0ABY7KSS2_9ACTN</name>
<feature type="domain" description="Metallo-beta-lactamase" evidence="2">
    <location>
        <begin position="22"/>
        <end position="222"/>
    </location>
</feature>
<reference evidence="3" key="1">
    <citation type="submission" date="2022-12" db="EMBL/GenBank/DDBJ databases">
        <authorList>
            <person name="Ruckert C."/>
            <person name="Busche T."/>
            <person name="Kalinowski J."/>
            <person name="Wittmann C."/>
        </authorList>
    </citation>
    <scope>NUCLEOTIDE SEQUENCE</scope>
    <source>
        <strain evidence="3">DSM 40467</strain>
    </source>
</reference>
<evidence type="ECO:0000313" key="3">
    <source>
        <dbReference type="EMBL" id="WAZ26016.1"/>
    </source>
</evidence>
<dbReference type="PANTHER" id="PTHR43546:SF9">
    <property type="entry name" value="L-ASCORBATE-6-PHOSPHATE LACTONASE ULAG-RELATED"/>
    <property type="match status" value="1"/>
</dbReference>
<organism evidence="3 4">
    <name type="scientific">Streptomyces cinnabarinus</name>
    <dbReference type="NCBI Taxonomy" id="67287"/>
    <lineage>
        <taxon>Bacteria</taxon>
        <taxon>Bacillati</taxon>
        <taxon>Actinomycetota</taxon>
        <taxon>Actinomycetes</taxon>
        <taxon>Kitasatosporales</taxon>
        <taxon>Streptomycetaceae</taxon>
        <taxon>Streptomyces</taxon>
    </lineage>
</organism>
<evidence type="ECO:0000313" key="4">
    <source>
        <dbReference type="Proteomes" id="UP001164439"/>
    </source>
</evidence>
<gene>
    <name evidence="3" type="ORF">STRCI_007557</name>
</gene>
<dbReference type="PANTHER" id="PTHR43546">
    <property type="entry name" value="UPF0173 METAL-DEPENDENT HYDROLASE MJ1163-RELATED"/>
    <property type="match status" value="1"/>
</dbReference>
<sequence length="263" mass="28471">MTEVRITHIGGPTAMIEAAGWRLLTDPTFDPPGRRYSFGWGTSSRKTAGPAVDAAGLPPLDAVLLTHDHHADNLDTAGRSLLPTAGLVLTTPAGARRLGGNARGLVPWTTRRLEHPDRPTIEVTATPARHGPPLSRPVVGDVTGFALRWAGQRHGALWISGDTVLYDGVREVGRRLDVGTALLHLGGVRFPVTGPLRYTLTTPRAVDLCRVLRPRTALPVHYEGWSHFHEGRRTVEAELAKAPADIRARFHWLPVGSAAEIQV</sequence>
<dbReference type="Gene3D" id="3.60.15.10">
    <property type="entry name" value="Ribonuclease Z/Hydroxyacylglutathione hydrolase-like"/>
    <property type="match status" value="1"/>
</dbReference>
<dbReference type="InterPro" id="IPR036866">
    <property type="entry name" value="RibonucZ/Hydroxyglut_hydro"/>
</dbReference>
<dbReference type="EMBL" id="CP114413">
    <property type="protein sequence ID" value="WAZ26016.1"/>
    <property type="molecule type" value="Genomic_DNA"/>
</dbReference>
<dbReference type="InterPro" id="IPR001279">
    <property type="entry name" value="Metallo-B-lactamas"/>
</dbReference>
<evidence type="ECO:0000259" key="2">
    <source>
        <dbReference type="Pfam" id="PF12706"/>
    </source>
</evidence>
<dbReference type="InterPro" id="IPR050114">
    <property type="entry name" value="UPF0173_UPF0282_UlaG_hydrolase"/>
</dbReference>